<evidence type="ECO:0000256" key="5">
    <source>
        <dbReference type="SAM" id="MobiDB-lite"/>
    </source>
</evidence>
<dbReference type="GO" id="GO:0005634">
    <property type="term" value="C:nucleus"/>
    <property type="evidence" value="ECO:0007669"/>
    <property type="project" value="UniProtKB-SubCell"/>
</dbReference>
<evidence type="ECO:0000313" key="7">
    <source>
        <dbReference type="EMBL" id="BEI88437.1"/>
    </source>
</evidence>
<feature type="compositionally biased region" description="Low complexity" evidence="5">
    <location>
        <begin position="516"/>
        <end position="528"/>
    </location>
</feature>
<keyword evidence="8" id="KW-1185">Reference proteome</keyword>
<feature type="region of interest" description="Disordered" evidence="5">
    <location>
        <begin position="445"/>
        <end position="538"/>
    </location>
</feature>
<gene>
    <name evidence="7" type="ORF">CcaverHIS019_0111550</name>
</gene>
<evidence type="ECO:0000256" key="1">
    <source>
        <dbReference type="ARBA" id="ARBA00004123"/>
    </source>
</evidence>
<evidence type="ECO:0000256" key="4">
    <source>
        <dbReference type="ARBA" id="ARBA00023242"/>
    </source>
</evidence>
<name>A0AA48I309_9TREE</name>
<dbReference type="AlphaFoldDB" id="A0AA48I309"/>
<keyword evidence="3" id="KW-0804">Transcription</keyword>
<comment type="subcellular location">
    <subcellularLocation>
        <location evidence="1">Nucleus</location>
    </subcellularLocation>
</comment>
<evidence type="ECO:0000259" key="6">
    <source>
        <dbReference type="SMART" id="SM00576"/>
    </source>
</evidence>
<accession>A0AA48I309</accession>
<dbReference type="GeneID" id="85492308"/>
<reference evidence="7" key="1">
    <citation type="journal article" date="2023" name="BMC Genomics">
        <title>Chromosome-level genome assemblies of Cutaneotrichosporon spp. (Trichosporonales, Basidiomycota) reveal imbalanced evolution between nucleotide sequences and chromosome synteny.</title>
        <authorList>
            <person name="Kobayashi Y."/>
            <person name="Kayamori A."/>
            <person name="Aoki K."/>
            <person name="Shiwa Y."/>
            <person name="Matsutani M."/>
            <person name="Fujita N."/>
            <person name="Sugita T."/>
            <person name="Iwasaki W."/>
            <person name="Tanaka N."/>
            <person name="Takashima M."/>
        </authorList>
    </citation>
    <scope>NUCLEOTIDE SEQUENCE</scope>
    <source>
        <strain evidence="7">HIS019</strain>
    </source>
</reference>
<sequence>MAASPDAVLHLAALHTLAHAGFASTSRAASLNLSSILARYLRLVAEECTGRAALAGRSKVAAVDVVTTLQDLGVGGIGELQEWTVSIDKEVSFVGTKMEELECYLRDGLTISEGVEAHFVPVESDDEVDAEEEDAMDIDDDAQVKIEEVLEEPAFDIRTLYRPKSPDMSWLPPLPTDNIIAGTSGLGTVAAPMDSAPAPLSVADRYRRPIAFASSTLAENHQWMDPPHSASPPEFPPAPSSFPYLISTYAAVKGEPSVALRQTDGRRQAADLLRLTVGNPGVFTTEDTLSIPLPPPRISPIVPSHSESLPPKLLPVNPNQNGIVSSLLQKIRSPYLPPSLRERLTALRPPQAQQNDAGPILFGPAVRGADESALAKARGKATGNEPEFFFRATWDSGPRGMERWSKGGLPAGKKVVQHVEGEKFPRESAGAKALRLKINEKAPGIVDAREASPGAASSPKVTLRLGAPKPPDRGHARFSPRSSIDAGSSFSFDSNVPSAAAFFRPPGDHHDKSKSNSRSTSPSKRYSPQVKQEPMMFD</sequence>
<dbReference type="KEGG" id="ccac:CcaHIS019_0111550"/>
<dbReference type="EMBL" id="AP028212">
    <property type="protein sequence ID" value="BEI88437.1"/>
    <property type="molecule type" value="Genomic_DNA"/>
</dbReference>
<feature type="compositionally biased region" description="Polar residues" evidence="5">
    <location>
        <begin position="480"/>
        <end position="497"/>
    </location>
</feature>
<protein>
    <recommendedName>
        <fullName evidence="6">Bromodomain associated domain-containing protein</fullName>
    </recommendedName>
</protein>
<keyword evidence="2" id="KW-0805">Transcription regulation</keyword>
<evidence type="ECO:0000256" key="2">
    <source>
        <dbReference type="ARBA" id="ARBA00023015"/>
    </source>
</evidence>
<dbReference type="RefSeq" id="XP_060453703.1">
    <property type="nucleotide sequence ID" value="XM_060596740.1"/>
</dbReference>
<evidence type="ECO:0000256" key="3">
    <source>
        <dbReference type="ARBA" id="ARBA00023163"/>
    </source>
</evidence>
<dbReference type="InterPro" id="IPR006565">
    <property type="entry name" value="BTP"/>
</dbReference>
<dbReference type="CDD" id="cd00076">
    <property type="entry name" value="HFD_SF"/>
    <property type="match status" value="1"/>
</dbReference>
<dbReference type="Pfam" id="PF07524">
    <property type="entry name" value="Bromo_TP"/>
    <property type="match status" value="1"/>
</dbReference>
<keyword evidence="4" id="KW-0539">Nucleus</keyword>
<dbReference type="GO" id="GO:0046982">
    <property type="term" value="F:protein heterodimerization activity"/>
    <property type="evidence" value="ECO:0007669"/>
    <property type="project" value="InterPro"/>
</dbReference>
<proteinExistence type="predicted"/>
<dbReference type="Gene3D" id="1.10.20.10">
    <property type="entry name" value="Histone, subunit A"/>
    <property type="match status" value="1"/>
</dbReference>
<dbReference type="InterPro" id="IPR009072">
    <property type="entry name" value="Histone-fold"/>
</dbReference>
<organism evidence="7 8">
    <name type="scientific">Cutaneotrichosporon cavernicola</name>
    <dbReference type="NCBI Taxonomy" id="279322"/>
    <lineage>
        <taxon>Eukaryota</taxon>
        <taxon>Fungi</taxon>
        <taxon>Dikarya</taxon>
        <taxon>Basidiomycota</taxon>
        <taxon>Agaricomycotina</taxon>
        <taxon>Tremellomycetes</taxon>
        <taxon>Trichosporonales</taxon>
        <taxon>Trichosporonaceae</taxon>
        <taxon>Cutaneotrichosporon</taxon>
    </lineage>
</organism>
<dbReference type="SMART" id="SM00576">
    <property type="entry name" value="BTP"/>
    <property type="match status" value="1"/>
</dbReference>
<dbReference type="Proteomes" id="UP001233271">
    <property type="component" value="Chromosome 1"/>
</dbReference>
<evidence type="ECO:0000313" key="8">
    <source>
        <dbReference type="Proteomes" id="UP001233271"/>
    </source>
</evidence>
<feature type="domain" description="Bromodomain associated" evidence="6">
    <location>
        <begin position="2"/>
        <end position="79"/>
    </location>
</feature>